<dbReference type="GO" id="GO:0016655">
    <property type="term" value="F:oxidoreductase activity, acting on NAD(P)H, quinone or similar compound as acceptor"/>
    <property type="evidence" value="ECO:0007669"/>
    <property type="project" value="UniProtKB-ARBA"/>
</dbReference>
<gene>
    <name evidence="8" type="ORF">P0Y58_22610</name>
</gene>
<keyword evidence="3" id="KW-0813">Transport</keyword>
<evidence type="ECO:0000256" key="2">
    <source>
        <dbReference type="ARBA" id="ARBA00005267"/>
    </source>
</evidence>
<dbReference type="InterPro" id="IPR008254">
    <property type="entry name" value="Flavodoxin/NO_synth"/>
</dbReference>
<dbReference type="Proteomes" id="UP001216329">
    <property type="component" value="Chromosome"/>
</dbReference>
<dbReference type="PROSITE" id="PS50902">
    <property type="entry name" value="FLAVODOXIN_LIKE"/>
    <property type="match status" value="1"/>
</dbReference>
<organism evidence="8 9">
    <name type="scientific">Candidatus Pseudomonas phytovorans</name>
    <dbReference type="NCBI Taxonomy" id="3121377"/>
    <lineage>
        <taxon>Bacteria</taxon>
        <taxon>Pseudomonadati</taxon>
        <taxon>Pseudomonadota</taxon>
        <taxon>Gammaproteobacteria</taxon>
        <taxon>Pseudomonadales</taxon>
        <taxon>Pseudomonadaceae</taxon>
        <taxon>Pseudomonas</taxon>
    </lineage>
</organism>
<dbReference type="PANTHER" id="PTHR42809:SF1">
    <property type="entry name" value="FLAVODOXIN 1"/>
    <property type="match status" value="1"/>
</dbReference>
<dbReference type="Gene3D" id="3.40.50.360">
    <property type="match status" value="1"/>
</dbReference>
<dbReference type="PANTHER" id="PTHR42809">
    <property type="entry name" value="FLAVODOXIN 2"/>
    <property type="match status" value="1"/>
</dbReference>
<evidence type="ECO:0000256" key="6">
    <source>
        <dbReference type="ARBA" id="ARBA00022982"/>
    </source>
</evidence>
<sequence length="146" mass="15437">MNNVLVTFGTESGNAEMAADDIADILGGKGVDVLVQSMEDVSSSVLLEYSTVIVLTSTYGEGDLPETTIPFFDVLDNEKPDLGKIKFFAFGLGDSTYTNYNNAINIISNKLVELGATLGGEVGRHDAASGMSLTAAASDWICKVYP</sequence>
<evidence type="ECO:0000259" key="7">
    <source>
        <dbReference type="PROSITE" id="PS50902"/>
    </source>
</evidence>
<dbReference type="EMBL" id="CP119325">
    <property type="protein sequence ID" value="WEK29659.1"/>
    <property type="molecule type" value="Genomic_DNA"/>
</dbReference>
<dbReference type="GO" id="GO:0010181">
    <property type="term" value="F:FMN binding"/>
    <property type="evidence" value="ECO:0007669"/>
    <property type="project" value="InterPro"/>
</dbReference>
<feature type="domain" description="Flavodoxin-like" evidence="7">
    <location>
        <begin position="4"/>
        <end position="145"/>
    </location>
</feature>
<dbReference type="InterPro" id="IPR029039">
    <property type="entry name" value="Flavoprotein-like_sf"/>
</dbReference>
<evidence type="ECO:0000256" key="4">
    <source>
        <dbReference type="ARBA" id="ARBA00022630"/>
    </source>
</evidence>
<dbReference type="SUPFAM" id="SSF52218">
    <property type="entry name" value="Flavoproteins"/>
    <property type="match status" value="1"/>
</dbReference>
<reference evidence="8" key="1">
    <citation type="submission" date="2023-03" db="EMBL/GenBank/DDBJ databases">
        <title>Andean soil-derived lignocellulolytic bacterial consortium as a source of novel taxa and putative plastic-active enzymes.</title>
        <authorList>
            <person name="Diaz-Garcia L."/>
            <person name="Chuvochina M."/>
            <person name="Feuerriegel G."/>
            <person name="Bunk B."/>
            <person name="Sproer C."/>
            <person name="Streit W.R."/>
            <person name="Rodriguez L.M."/>
            <person name="Overmann J."/>
            <person name="Jimenez D.J."/>
        </authorList>
    </citation>
    <scope>NUCLEOTIDE SEQUENCE</scope>
    <source>
        <strain evidence="8">MAG 876</strain>
    </source>
</reference>
<keyword evidence="5" id="KW-0288">FMN</keyword>
<dbReference type="Pfam" id="PF00258">
    <property type="entry name" value="Flavodoxin_1"/>
    <property type="match status" value="1"/>
</dbReference>
<protein>
    <submittedName>
        <fullName evidence="8">Flavodoxin family protein</fullName>
    </submittedName>
</protein>
<evidence type="ECO:0000256" key="1">
    <source>
        <dbReference type="ARBA" id="ARBA00001917"/>
    </source>
</evidence>
<keyword evidence="6" id="KW-0249">Electron transport</keyword>
<comment type="similarity">
    <text evidence="2">Belongs to the flavodoxin family.</text>
</comment>
<evidence type="ECO:0000313" key="9">
    <source>
        <dbReference type="Proteomes" id="UP001216329"/>
    </source>
</evidence>
<dbReference type="InterPro" id="IPR050619">
    <property type="entry name" value="Flavodoxin"/>
</dbReference>
<evidence type="ECO:0000256" key="5">
    <source>
        <dbReference type="ARBA" id="ARBA00022643"/>
    </source>
</evidence>
<keyword evidence="4" id="KW-0285">Flavoprotein</keyword>
<name>A0AAJ6BBE7_9PSED</name>
<comment type="cofactor">
    <cofactor evidence="1">
        <name>FMN</name>
        <dbReference type="ChEBI" id="CHEBI:58210"/>
    </cofactor>
</comment>
<accession>A0AAJ6BBE7</accession>
<evidence type="ECO:0000313" key="8">
    <source>
        <dbReference type="EMBL" id="WEK29659.1"/>
    </source>
</evidence>
<evidence type="ECO:0000256" key="3">
    <source>
        <dbReference type="ARBA" id="ARBA00022448"/>
    </source>
</evidence>
<proteinExistence type="inferred from homology"/>
<dbReference type="InterPro" id="IPR001094">
    <property type="entry name" value="Flavdoxin-like"/>
</dbReference>
<dbReference type="AlphaFoldDB" id="A0AAJ6BBE7"/>
<dbReference type="PRINTS" id="PR00369">
    <property type="entry name" value="FLAVODOXIN"/>
</dbReference>